<evidence type="ECO:0000313" key="15">
    <source>
        <dbReference type="Proteomes" id="UP001054945"/>
    </source>
</evidence>
<keyword evidence="5 12" id="KW-0812">Transmembrane</keyword>
<evidence type="ECO:0000256" key="13">
    <source>
        <dbReference type="SAM" id="Phobius"/>
    </source>
</evidence>
<keyword evidence="3 12" id="KW-0813">Transport</keyword>
<keyword evidence="7" id="KW-0915">Sodium</keyword>
<evidence type="ECO:0000256" key="10">
    <source>
        <dbReference type="ARBA" id="ARBA00023201"/>
    </source>
</evidence>
<dbReference type="Pfam" id="PF00858">
    <property type="entry name" value="ASC"/>
    <property type="match status" value="1"/>
</dbReference>
<feature type="transmembrane region" description="Helical" evidence="13">
    <location>
        <begin position="97"/>
        <end position="119"/>
    </location>
</feature>
<evidence type="ECO:0000256" key="1">
    <source>
        <dbReference type="ARBA" id="ARBA00004141"/>
    </source>
</evidence>
<dbReference type="Proteomes" id="UP001054945">
    <property type="component" value="Unassembled WGS sequence"/>
</dbReference>
<evidence type="ECO:0000256" key="11">
    <source>
        <dbReference type="ARBA" id="ARBA00023303"/>
    </source>
</evidence>
<keyword evidence="15" id="KW-1185">Reference proteome</keyword>
<evidence type="ECO:0000313" key="14">
    <source>
        <dbReference type="EMBL" id="GIY93328.1"/>
    </source>
</evidence>
<dbReference type="Gene3D" id="1.10.287.770">
    <property type="entry name" value="YojJ-like"/>
    <property type="match status" value="1"/>
</dbReference>
<evidence type="ECO:0000256" key="9">
    <source>
        <dbReference type="ARBA" id="ARBA00023136"/>
    </source>
</evidence>
<evidence type="ECO:0000256" key="6">
    <source>
        <dbReference type="ARBA" id="ARBA00022989"/>
    </source>
</evidence>
<reference evidence="14 15" key="1">
    <citation type="submission" date="2021-06" db="EMBL/GenBank/DDBJ databases">
        <title>Caerostris extrusa draft genome.</title>
        <authorList>
            <person name="Kono N."/>
            <person name="Arakawa K."/>
        </authorList>
    </citation>
    <scope>NUCLEOTIDE SEQUENCE [LARGE SCALE GENOMIC DNA]</scope>
</reference>
<evidence type="ECO:0000256" key="8">
    <source>
        <dbReference type="ARBA" id="ARBA00023065"/>
    </source>
</evidence>
<keyword evidence="11 12" id="KW-0407">Ion channel</keyword>
<evidence type="ECO:0000256" key="5">
    <source>
        <dbReference type="ARBA" id="ARBA00022692"/>
    </source>
</evidence>
<dbReference type="AlphaFoldDB" id="A0AAV4XFA3"/>
<name>A0AAV4XFA3_CAEEX</name>
<dbReference type="GO" id="GO:0016020">
    <property type="term" value="C:membrane"/>
    <property type="evidence" value="ECO:0007669"/>
    <property type="project" value="UniProtKB-SubCell"/>
</dbReference>
<evidence type="ECO:0000256" key="2">
    <source>
        <dbReference type="ARBA" id="ARBA00007193"/>
    </source>
</evidence>
<keyword evidence="4 12" id="KW-0894">Sodium channel</keyword>
<keyword evidence="10 12" id="KW-0739">Sodium transport</keyword>
<keyword evidence="9 13" id="KW-0472">Membrane</keyword>
<evidence type="ECO:0000256" key="7">
    <source>
        <dbReference type="ARBA" id="ARBA00023053"/>
    </source>
</evidence>
<dbReference type="InterPro" id="IPR001873">
    <property type="entry name" value="ENaC"/>
</dbReference>
<sequence length="639" mass="75032">MDSKPRFSSRSNSLSYETDKEEVDITLIHFVQSRFLPSTEEIRTKIQGHDCAKEKMWKPECSVIDIEILFDRFEITNLTYNPKFESLELFSVIGGYMGMWLGISLVAVYDFMATALGWAQRWTVKRRKRMKSNKKDSIQVAGAPRKVWNEQKLRNGITTGDRTAPTDILTHSLTLIHAFFKVFYKTRMNPMQPFSASKLFSWMYPTLNEMDPNKFQTLCKKLTEMEEEFKNLSGVMRLKMSMDNNGDSPIKCPDIEDLDSRDCLHFLHEVMTKVDALSFYKKILAWHNDTEEFLINHEISINDKNILKHKFKDFTKMVNYELFKCNCPRKMDVSLDSIAHGRFPYSMLPKISFKPEIAEQVFENEKHRIKCVTTLRRRVESRLLRAKSFCISPDININEIQDSSLQLYRATFFLLLDELKNAFLINDILRNSLITRQKISRDKLLQARRGNLDWVSQWQDIFHSMVLDCYHATKHNRFSVQREKNTLNSTFGYFYQVNEELNGTDKGGLEDMSSLAEALKTCKEPRPQHKARNFIEKFSSTCDEVEMFYMDFANPIQVRNLIRTEFIKCLEAINIHLNTILPPQESAASRSGVKDFRHYSDFRFNHLEIPVARLLRVLKRDSRLLEVKLRKYQKKKGDI</sequence>
<comment type="subcellular location">
    <subcellularLocation>
        <location evidence="1">Membrane</location>
        <topology evidence="1">Multi-pass membrane protein</topology>
    </subcellularLocation>
</comment>
<evidence type="ECO:0000256" key="12">
    <source>
        <dbReference type="RuleBase" id="RU000679"/>
    </source>
</evidence>
<dbReference type="EMBL" id="BPLR01017650">
    <property type="protein sequence ID" value="GIY93328.1"/>
    <property type="molecule type" value="Genomic_DNA"/>
</dbReference>
<organism evidence="14 15">
    <name type="scientific">Caerostris extrusa</name>
    <name type="common">Bark spider</name>
    <name type="synonym">Caerostris bankana</name>
    <dbReference type="NCBI Taxonomy" id="172846"/>
    <lineage>
        <taxon>Eukaryota</taxon>
        <taxon>Metazoa</taxon>
        <taxon>Ecdysozoa</taxon>
        <taxon>Arthropoda</taxon>
        <taxon>Chelicerata</taxon>
        <taxon>Arachnida</taxon>
        <taxon>Araneae</taxon>
        <taxon>Araneomorphae</taxon>
        <taxon>Entelegynae</taxon>
        <taxon>Araneoidea</taxon>
        <taxon>Araneidae</taxon>
        <taxon>Caerostris</taxon>
    </lineage>
</organism>
<protein>
    <submittedName>
        <fullName evidence="14">Uncharacterized protein</fullName>
    </submittedName>
</protein>
<evidence type="ECO:0000256" key="4">
    <source>
        <dbReference type="ARBA" id="ARBA00022461"/>
    </source>
</evidence>
<comment type="caution">
    <text evidence="14">The sequence shown here is derived from an EMBL/GenBank/DDBJ whole genome shotgun (WGS) entry which is preliminary data.</text>
</comment>
<accession>A0AAV4XFA3</accession>
<keyword evidence="8 12" id="KW-0406">Ion transport</keyword>
<proteinExistence type="inferred from homology"/>
<evidence type="ECO:0000256" key="3">
    <source>
        <dbReference type="ARBA" id="ARBA00022448"/>
    </source>
</evidence>
<keyword evidence="6 13" id="KW-1133">Transmembrane helix</keyword>
<comment type="similarity">
    <text evidence="2 12">Belongs to the amiloride-sensitive sodium channel (TC 1.A.6) family.</text>
</comment>
<gene>
    <name evidence="14" type="primary">AVEN_119417_1</name>
    <name evidence="14" type="ORF">CEXT_45841</name>
</gene>
<dbReference type="GO" id="GO:0005272">
    <property type="term" value="F:sodium channel activity"/>
    <property type="evidence" value="ECO:0007669"/>
    <property type="project" value="UniProtKB-KW"/>
</dbReference>